<keyword evidence="3 5" id="KW-1133">Transmembrane helix</keyword>
<accession>A0ABU8DUI4</accession>
<feature type="transmembrane region" description="Helical" evidence="5">
    <location>
        <begin position="317"/>
        <end position="339"/>
    </location>
</feature>
<dbReference type="SUPFAM" id="SSF103473">
    <property type="entry name" value="MFS general substrate transporter"/>
    <property type="match status" value="1"/>
</dbReference>
<keyword evidence="4 5" id="KW-0472">Membrane</keyword>
<dbReference type="InterPro" id="IPR036259">
    <property type="entry name" value="MFS_trans_sf"/>
</dbReference>
<dbReference type="Pfam" id="PF07690">
    <property type="entry name" value="MFS_1"/>
    <property type="match status" value="1"/>
</dbReference>
<sequence length="411" mass="40172">MTARTPRTPTTAAPTTPAARAVVAAFCLLVAATQVLWLTFSPVTAESARALDVGTGAIANLAAVNPLVFVLLALPAGRWLDRALVPALAAGAALTVGGAVVRALVVDSYAVVPAGQALLSLGQPLVLGATTAVAVRYVSPAGRTAAIAAASAGQFVGILVAALVAQPVVDAVGVGGLLRAEAVGVAVVGLLFVVLARRVAPRQAAGAATGTAVAPGAPLPGLRPDRLLVGLAVVLFVGVGVFNAVATWLDAVLDDLGAPGRAGLLIAATTAAGIVGAALLPTLAAARDRRRAVLVAAALTSTGGFATAAAVPAPAAATALAVVLPLIGFVLLAGLPVALEWAELHVGADRAARATSLLLLAGNAGGVVLVLLVELAGGRARPTLVVLALLGLPALVAGFTLPRRAGSDQSS</sequence>
<proteinExistence type="predicted"/>
<protein>
    <submittedName>
        <fullName evidence="6">MFS transporter</fullName>
    </submittedName>
</protein>
<dbReference type="InterPro" id="IPR049680">
    <property type="entry name" value="FLVCR1-2_SLC49-like"/>
</dbReference>
<evidence type="ECO:0000256" key="4">
    <source>
        <dbReference type="ARBA" id="ARBA00023136"/>
    </source>
</evidence>
<evidence type="ECO:0000256" key="5">
    <source>
        <dbReference type="SAM" id="Phobius"/>
    </source>
</evidence>
<feature type="transmembrane region" description="Helical" evidence="5">
    <location>
        <begin position="145"/>
        <end position="165"/>
    </location>
</feature>
<dbReference type="PANTHER" id="PTHR10924:SF6">
    <property type="entry name" value="SOLUTE CARRIER FAMILY 49 MEMBER A3"/>
    <property type="match status" value="1"/>
</dbReference>
<comment type="caution">
    <text evidence="6">The sequence shown here is derived from an EMBL/GenBank/DDBJ whole genome shotgun (WGS) entry which is preliminary data.</text>
</comment>
<feature type="transmembrane region" description="Helical" evidence="5">
    <location>
        <begin position="83"/>
        <end position="105"/>
    </location>
</feature>
<evidence type="ECO:0000256" key="3">
    <source>
        <dbReference type="ARBA" id="ARBA00022989"/>
    </source>
</evidence>
<organism evidence="6 7">
    <name type="scientific">Klenkia sesuvii</name>
    <dbReference type="NCBI Taxonomy" id="3103137"/>
    <lineage>
        <taxon>Bacteria</taxon>
        <taxon>Bacillati</taxon>
        <taxon>Actinomycetota</taxon>
        <taxon>Actinomycetes</taxon>
        <taxon>Geodermatophilales</taxon>
        <taxon>Geodermatophilaceae</taxon>
        <taxon>Klenkia</taxon>
    </lineage>
</organism>
<feature type="transmembrane region" description="Helical" evidence="5">
    <location>
        <begin position="177"/>
        <end position="196"/>
    </location>
</feature>
<reference evidence="6 7" key="1">
    <citation type="submission" date="2024-03" db="EMBL/GenBank/DDBJ databases">
        <title>Draft genome sequence of Klenkia sp. LSe6-5.</title>
        <authorList>
            <person name="Duangmal K."/>
            <person name="Chantavorakit T."/>
        </authorList>
    </citation>
    <scope>NUCLEOTIDE SEQUENCE [LARGE SCALE GENOMIC DNA]</scope>
    <source>
        <strain evidence="6 7">LSe6-5</strain>
    </source>
</reference>
<feature type="transmembrane region" description="Helical" evidence="5">
    <location>
        <begin position="117"/>
        <end position="138"/>
    </location>
</feature>
<feature type="transmembrane region" description="Helical" evidence="5">
    <location>
        <begin position="21"/>
        <end position="45"/>
    </location>
</feature>
<feature type="transmembrane region" description="Helical" evidence="5">
    <location>
        <begin position="227"/>
        <end position="249"/>
    </location>
</feature>
<feature type="transmembrane region" description="Helical" evidence="5">
    <location>
        <begin position="292"/>
        <end position="311"/>
    </location>
</feature>
<name>A0ABU8DUI4_9ACTN</name>
<evidence type="ECO:0000313" key="6">
    <source>
        <dbReference type="EMBL" id="MEI4272293.1"/>
    </source>
</evidence>
<evidence type="ECO:0000313" key="7">
    <source>
        <dbReference type="Proteomes" id="UP001361570"/>
    </source>
</evidence>
<feature type="transmembrane region" description="Helical" evidence="5">
    <location>
        <begin position="261"/>
        <end position="280"/>
    </location>
</feature>
<keyword evidence="7" id="KW-1185">Reference proteome</keyword>
<evidence type="ECO:0000256" key="1">
    <source>
        <dbReference type="ARBA" id="ARBA00004141"/>
    </source>
</evidence>
<feature type="transmembrane region" description="Helical" evidence="5">
    <location>
        <begin position="57"/>
        <end position="76"/>
    </location>
</feature>
<gene>
    <name evidence="6" type="ORF">TEK04_11230</name>
</gene>
<comment type="subcellular location">
    <subcellularLocation>
        <location evidence="1">Membrane</location>
        <topology evidence="1">Multi-pass membrane protein</topology>
    </subcellularLocation>
</comment>
<feature type="transmembrane region" description="Helical" evidence="5">
    <location>
        <begin position="384"/>
        <end position="401"/>
    </location>
</feature>
<dbReference type="Proteomes" id="UP001361570">
    <property type="component" value="Unassembled WGS sequence"/>
</dbReference>
<feature type="transmembrane region" description="Helical" evidence="5">
    <location>
        <begin position="351"/>
        <end position="372"/>
    </location>
</feature>
<evidence type="ECO:0000256" key="2">
    <source>
        <dbReference type="ARBA" id="ARBA00022692"/>
    </source>
</evidence>
<dbReference type="Gene3D" id="1.20.1250.20">
    <property type="entry name" value="MFS general substrate transporter like domains"/>
    <property type="match status" value="2"/>
</dbReference>
<dbReference type="RefSeq" id="WP_336404428.1">
    <property type="nucleotide sequence ID" value="NZ_JBAPLU010000009.1"/>
</dbReference>
<keyword evidence="2 5" id="KW-0812">Transmembrane</keyword>
<dbReference type="EMBL" id="JBAPLU010000009">
    <property type="protein sequence ID" value="MEI4272293.1"/>
    <property type="molecule type" value="Genomic_DNA"/>
</dbReference>
<dbReference type="InterPro" id="IPR011701">
    <property type="entry name" value="MFS"/>
</dbReference>
<dbReference type="PANTHER" id="PTHR10924">
    <property type="entry name" value="MAJOR FACILITATOR SUPERFAMILY PROTEIN-RELATED"/>
    <property type="match status" value="1"/>
</dbReference>